<dbReference type="EMBL" id="JAAALK010000283">
    <property type="protein sequence ID" value="KAG8072572.1"/>
    <property type="molecule type" value="Genomic_DNA"/>
</dbReference>
<reference evidence="1" key="2">
    <citation type="submission" date="2021-02" db="EMBL/GenBank/DDBJ databases">
        <authorList>
            <person name="Kimball J.A."/>
            <person name="Haas M.W."/>
            <person name="Macchietto M."/>
            <person name="Kono T."/>
            <person name="Duquette J."/>
            <person name="Shao M."/>
        </authorList>
    </citation>
    <scope>NUCLEOTIDE SEQUENCE</scope>
    <source>
        <tissue evidence="1">Fresh leaf tissue</tissue>
    </source>
</reference>
<name>A0A8J5VIQ4_ZIZPA</name>
<proteinExistence type="predicted"/>
<sequence length="103" mass="12317">MSHTMKLWERVIKYHLRGMSRVSMNQFGFVSERSIVEAIFLIGQVMAWLREWRRDLHMVFINLEKSCDKILRNAMWLALDKHKVLTKYVVLVNDMYNNVVTSV</sequence>
<gene>
    <name evidence="1" type="ORF">GUJ93_ZPchr0006g42043</name>
</gene>
<evidence type="ECO:0000313" key="2">
    <source>
        <dbReference type="Proteomes" id="UP000729402"/>
    </source>
</evidence>
<evidence type="ECO:0008006" key="3">
    <source>
        <dbReference type="Google" id="ProtNLM"/>
    </source>
</evidence>
<organism evidence="1 2">
    <name type="scientific">Zizania palustris</name>
    <name type="common">Northern wild rice</name>
    <dbReference type="NCBI Taxonomy" id="103762"/>
    <lineage>
        <taxon>Eukaryota</taxon>
        <taxon>Viridiplantae</taxon>
        <taxon>Streptophyta</taxon>
        <taxon>Embryophyta</taxon>
        <taxon>Tracheophyta</taxon>
        <taxon>Spermatophyta</taxon>
        <taxon>Magnoliopsida</taxon>
        <taxon>Liliopsida</taxon>
        <taxon>Poales</taxon>
        <taxon>Poaceae</taxon>
        <taxon>BOP clade</taxon>
        <taxon>Oryzoideae</taxon>
        <taxon>Oryzeae</taxon>
        <taxon>Zizaniinae</taxon>
        <taxon>Zizania</taxon>
    </lineage>
</organism>
<evidence type="ECO:0000313" key="1">
    <source>
        <dbReference type="EMBL" id="KAG8072572.1"/>
    </source>
</evidence>
<dbReference type="PANTHER" id="PTHR19446">
    <property type="entry name" value="REVERSE TRANSCRIPTASES"/>
    <property type="match status" value="1"/>
</dbReference>
<dbReference type="OrthoDB" id="1706699at2759"/>
<dbReference type="Proteomes" id="UP000729402">
    <property type="component" value="Unassembled WGS sequence"/>
</dbReference>
<dbReference type="AlphaFoldDB" id="A0A8J5VIQ4"/>
<accession>A0A8J5VIQ4</accession>
<reference evidence="1" key="1">
    <citation type="journal article" date="2021" name="bioRxiv">
        <title>Whole Genome Assembly and Annotation of Northern Wild Rice, Zizania palustris L., Supports a Whole Genome Duplication in the Zizania Genus.</title>
        <authorList>
            <person name="Haas M."/>
            <person name="Kono T."/>
            <person name="Macchietto M."/>
            <person name="Millas R."/>
            <person name="McGilp L."/>
            <person name="Shao M."/>
            <person name="Duquette J."/>
            <person name="Hirsch C.N."/>
            <person name="Kimball J."/>
        </authorList>
    </citation>
    <scope>NUCLEOTIDE SEQUENCE</scope>
    <source>
        <tissue evidence="1">Fresh leaf tissue</tissue>
    </source>
</reference>
<keyword evidence="2" id="KW-1185">Reference proteome</keyword>
<protein>
    <recommendedName>
        <fullName evidence="3">Reverse transcriptase domain-containing protein</fullName>
    </recommendedName>
</protein>
<comment type="caution">
    <text evidence="1">The sequence shown here is derived from an EMBL/GenBank/DDBJ whole genome shotgun (WGS) entry which is preliminary data.</text>
</comment>